<sequence length="150" mass="15035">MSHIAPLSSPRPPFTMPQPKSSTPVSSYTNSSKPPVITMTIPSEPLIPASLLATSDPPPYAEGPQVSGSPLGLGIPPNLIFPGGSSGVGRGTASTGVDASPTAPSGLVTQQPQSKETMSVGGAGDNGALNKGDNTKKGKGRGISGICWCR</sequence>
<proteinExistence type="predicted"/>
<feature type="compositionally biased region" description="Low complexity" evidence="1">
    <location>
        <begin position="21"/>
        <end position="32"/>
    </location>
</feature>
<feature type="compositionally biased region" description="Polar residues" evidence="1">
    <location>
        <begin position="107"/>
        <end position="117"/>
    </location>
</feature>
<dbReference type="Proteomes" id="UP000559256">
    <property type="component" value="Unassembled WGS sequence"/>
</dbReference>
<dbReference type="EMBL" id="JAACJM010000055">
    <property type="protein sequence ID" value="KAF5356387.1"/>
    <property type="molecule type" value="Genomic_DNA"/>
</dbReference>
<keyword evidence="3" id="KW-1185">Reference proteome</keyword>
<feature type="region of interest" description="Disordered" evidence="1">
    <location>
        <begin position="1"/>
        <end position="144"/>
    </location>
</feature>
<evidence type="ECO:0000313" key="3">
    <source>
        <dbReference type="Proteomes" id="UP000559256"/>
    </source>
</evidence>
<reference evidence="2 3" key="1">
    <citation type="journal article" date="2020" name="ISME J.">
        <title>Uncovering the hidden diversity of litter-decomposition mechanisms in mushroom-forming fungi.</title>
        <authorList>
            <person name="Floudas D."/>
            <person name="Bentzer J."/>
            <person name="Ahren D."/>
            <person name="Johansson T."/>
            <person name="Persson P."/>
            <person name="Tunlid A."/>
        </authorList>
    </citation>
    <scope>NUCLEOTIDE SEQUENCE [LARGE SCALE GENOMIC DNA]</scope>
    <source>
        <strain evidence="2 3">CBS 291.85</strain>
    </source>
</reference>
<evidence type="ECO:0000256" key="1">
    <source>
        <dbReference type="SAM" id="MobiDB-lite"/>
    </source>
</evidence>
<organism evidence="2 3">
    <name type="scientific">Tetrapyrgos nigripes</name>
    <dbReference type="NCBI Taxonomy" id="182062"/>
    <lineage>
        <taxon>Eukaryota</taxon>
        <taxon>Fungi</taxon>
        <taxon>Dikarya</taxon>
        <taxon>Basidiomycota</taxon>
        <taxon>Agaricomycotina</taxon>
        <taxon>Agaricomycetes</taxon>
        <taxon>Agaricomycetidae</taxon>
        <taxon>Agaricales</taxon>
        <taxon>Marasmiineae</taxon>
        <taxon>Marasmiaceae</taxon>
        <taxon>Tetrapyrgos</taxon>
    </lineage>
</organism>
<comment type="caution">
    <text evidence="2">The sequence shown here is derived from an EMBL/GenBank/DDBJ whole genome shotgun (WGS) entry which is preliminary data.</text>
</comment>
<evidence type="ECO:0000313" key="2">
    <source>
        <dbReference type="EMBL" id="KAF5356387.1"/>
    </source>
</evidence>
<accession>A0A8H5G134</accession>
<gene>
    <name evidence="2" type="ORF">D9758_009543</name>
</gene>
<dbReference type="AlphaFoldDB" id="A0A8H5G134"/>
<name>A0A8H5G134_9AGAR</name>
<protein>
    <submittedName>
        <fullName evidence="2">Uncharacterized protein</fullName>
    </submittedName>
</protein>